<dbReference type="GO" id="GO:0046872">
    <property type="term" value="F:metal ion binding"/>
    <property type="evidence" value="ECO:0007669"/>
    <property type="project" value="UniProtKB-KW"/>
</dbReference>
<keyword evidence="7" id="KW-1185">Reference proteome</keyword>
<proteinExistence type="predicted"/>
<dbReference type="STRING" id="464029.SAMN02982989_5461"/>
<dbReference type="OrthoDB" id="9777740at2"/>
<keyword evidence="5" id="KW-0411">Iron-sulfur</keyword>
<dbReference type="Proteomes" id="UP000192903">
    <property type="component" value="Unassembled WGS sequence"/>
</dbReference>
<dbReference type="PANTHER" id="PTHR43498">
    <property type="entry name" value="FERREDOXIN:COB-COM HETERODISULFIDE REDUCTASE SUBUNIT A"/>
    <property type="match status" value="1"/>
</dbReference>
<evidence type="ECO:0000256" key="3">
    <source>
        <dbReference type="ARBA" id="ARBA00023002"/>
    </source>
</evidence>
<keyword evidence="3" id="KW-0560">Oxidoreductase</keyword>
<dbReference type="GO" id="GO:0016491">
    <property type="term" value="F:oxidoreductase activity"/>
    <property type="evidence" value="ECO:0007669"/>
    <property type="project" value="UniProtKB-KW"/>
</dbReference>
<evidence type="ECO:0000256" key="5">
    <source>
        <dbReference type="ARBA" id="ARBA00023014"/>
    </source>
</evidence>
<evidence type="ECO:0000256" key="2">
    <source>
        <dbReference type="ARBA" id="ARBA00022723"/>
    </source>
</evidence>
<keyword evidence="1" id="KW-0004">4Fe-4S</keyword>
<dbReference type="Gene3D" id="3.50.50.60">
    <property type="entry name" value="FAD/NAD(P)-binding domain"/>
    <property type="match status" value="1"/>
</dbReference>
<dbReference type="EMBL" id="FXAF01000003">
    <property type="protein sequence ID" value="SMF16287.1"/>
    <property type="molecule type" value="Genomic_DNA"/>
</dbReference>
<dbReference type="PRINTS" id="PR00419">
    <property type="entry name" value="ADXRDTASE"/>
</dbReference>
<dbReference type="GO" id="GO:0051539">
    <property type="term" value="F:4 iron, 4 sulfur cluster binding"/>
    <property type="evidence" value="ECO:0007669"/>
    <property type="project" value="UniProtKB-KW"/>
</dbReference>
<accession>A0A1X7DIL4</accession>
<gene>
    <name evidence="6" type="ORF">SAMN02982989_5461</name>
</gene>
<dbReference type="AlphaFoldDB" id="A0A1X7DIL4"/>
<dbReference type="RefSeq" id="WP_085420865.1">
    <property type="nucleotide sequence ID" value="NZ_FXAF01000003.1"/>
</dbReference>
<evidence type="ECO:0000313" key="7">
    <source>
        <dbReference type="Proteomes" id="UP000192903"/>
    </source>
</evidence>
<dbReference type="InterPro" id="IPR036188">
    <property type="entry name" value="FAD/NAD-bd_sf"/>
</dbReference>
<dbReference type="SUPFAM" id="SSF51905">
    <property type="entry name" value="FAD/NAD(P)-binding domain"/>
    <property type="match status" value="1"/>
</dbReference>
<organism evidence="6 7">
    <name type="scientific">Xaviernesmea oryzae</name>
    <dbReference type="NCBI Taxonomy" id="464029"/>
    <lineage>
        <taxon>Bacteria</taxon>
        <taxon>Pseudomonadati</taxon>
        <taxon>Pseudomonadota</taxon>
        <taxon>Alphaproteobacteria</taxon>
        <taxon>Hyphomicrobiales</taxon>
        <taxon>Rhizobiaceae</taxon>
        <taxon>Rhizobium/Agrobacterium group</taxon>
        <taxon>Xaviernesmea</taxon>
    </lineage>
</organism>
<name>A0A1X7DIL4_9HYPH</name>
<evidence type="ECO:0000313" key="6">
    <source>
        <dbReference type="EMBL" id="SMF16287.1"/>
    </source>
</evidence>
<evidence type="ECO:0000256" key="1">
    <source>
        <dbReference type="ARBA" id="ARBA00022485"/>
    </source>
</evidence>
<dbReference type="InterPro" id="IPR039650">
    <property type="entry name" value="HdrA-like"/>
</dbReference>
<keyword evidence="2" id="KW-0479">Metal-binding</keyword>
<keyword evidence="4" id="KW-0408">Iron</keyword>
<sequence>MTDARNGRHDVVVVGGGTAGMSAAVSAARTGAKVTLIERYGFLGGAAANSLVLAYCGFFQKGPQQVVAVRGVGEQFLNILASVGQDVSPVVSRSGNRIILLDPEAVKFAGDRLVDEGGVSVLLHSRVTGATVDDGRITSVIVTDHAGSFEISANAFVDASGEATLAALAGADMTVDSVADHPVQPASMPVRIGGVAPGIEFDRDRMADLIAAHNRTSETPIPRGDGGVMFRLPISADYWWMTIDLVTDGLTGADLGAAERQARREAWRNLGILRKLPGFEKAYIVATGPQIGIRETRRPKSREDLTGKALEQGQRRDDGIGRAAWPMEVHDAPGRARFIDIGGEGFADIPPGALQAADIDNLYLAGRAAGADSMAYGSSRVMGTAFATGQAAGVMAALNVDRLRGSEAIRRELEAQNALI</sequence>
<protein>
    <submittedName>
        <fullName evidence="6">FAD dependent oxidoreductase</fullName>
    </submittedName>
</protein>
<dbReference type="PANTHER" id="PTHR43498:SF1">
    <property type="entry name" value="COB--COM HETERODISULFIDE REDUCTASE IRON-SULFUR SUBUNIT A"/>
    <property type="match status" value="1"/>
</dbReference>
<dbReference type="Pfam" id="PF12831">
    <property type="entry name" value="FAD_oxidored"/>
    <property type="match status" value="1"/>
</dbReference>
<reference evidence="7" key="1">
    <citation type="submission" date="2017-04" db="EMBL/GenBank/DDBJ databases">
        <authorList>
            <person name="Varghese N."/>
            <person name="Submissions S."/>
        </authorList>
    </citation>
    <scope>NUCLEOTIDE SEQUENCE [LARGE SCALE GENOMIC DNA]</scope>
    <source>
        <strain evidence="7">B4P</strain>
    </source>
</reference>
<evidence type="ECO:0000256" key="4">
    <source>
        <dbReference type="ARBA" id="ARBA00023004"/>
    </source>
</evidence>